<dbReference type="InterPro" id="IPR015422">
    <property type="entry name" value="PyrdxlP-dep_Trfase_small"/>
</dbReference>
<dbReference type="GO" id="GO:0000271">
    <property type="term" value="P:polysaccharide biosynthetic process"/>
    <property type="evidence" value="ECO:0007669"/>
    <property type="project" value="TreeGrafter"/>
</dbReference>
<evidence type="ECO:0000313" key="6">
    <source>
        <dbReference type="Proteomes" id="UP000006180"/>
    </source>
</evidence>
<dbReference type="Gene3D" id="3.90.1150.10">
    <property type="entry name" value="Aspartate Aminotransferase, domain 1"/>
    <property type="match status" value="1"/>
</dbReference>
<proteinExistence type="inferred from homology"/>
<dbReference type="PANTHER" id="PTHR30244:SF34">
    <property type="entry name" value="DTDP-4-AMINO-4,6-DIDEOXYGALACTOSE TRANSAMINASE"/>
    <property type="match status" value="1"/>
</dbReference>
<dbReference type="AlphaFoldDB" id="I3X7E6"/>
<dbReference type="RefSeq" id="WP_014763959.1">
    <property type="nucleotide sequence ID" value="NC_018000.1"/>
</dbReference>
<dbReference type="PATRIC" id="fig|1185652.3.peg.3361"/>
<organism evidence="5 6">
    <name type="scientific">Sinorhizobium fredii (strain USDA 257)</name>
    <dbReference type="NCBI Taxonomy" id="1185652"/>
    <lineage>
        <taxon>Bacteria</taxon>
        <taxon>Pseudomonadati</taxon>
        <taxon>Pseudomonadota</taxon>
        <taxon>Alphaproteobacteria</taxon>
        <taxon>Hyphomicrobiales</taxon>
        <taxon>Rhizobiaceae</taxon>
        <taxon>Sinorhizobium/Ensifer group</taxon>
        <taxon>Sinorhizobium</taxon>
    </lineage>
</organism>
<evidence type="ECO:0000256" key="2">
    <source>
        <dbReference type="PIRSR" id="PIRSR000390-1"/>
    </source>
</evidence>
<evidence type="ECO:0000313" key="5">
    <source>
        <dbReference type="EMBL" id="AFL51802.1"/>
    </source>
</evidence>
<dbReference type="STRING" id="1185652.USDA257_c32340"/>
<dbReference type="Gene3D" id="3.40.640.10">
    <property type="entry name" value="Type I PLP-dependent aspartate aminotransferase-like (Major domain)"/>
    <property type="match status" value="1"/>
</dbReference>
<dbReference type="InterPro" id="IPR000653">
    <property type="entry name" value="DegT/StrS_aminotransferase"/>
</dbReference>
<dbReference type="Pfam" id="PF01041">
    <property type="entry name" value="DegT_DnrJ_EryC1"/>
    <property type="match status" value="1"/>
</dbReference>
<gene>
    <name evidence="5" type="primary">spsC</name>
    <name evidence="5" type="ORF">USDA257_c32340</name>
</gene>
<keyword evidence="3 4" id="KW-0663">Pyridoxal phosphate</keyword>
<dbReference type="Proteomes" id="UP000006180">
    <property type="component" value="Chromosome"/>
</dbReference>
<evidence type="ECO:0000256" key="4">
    <source>
        <dbReference type="RuleBase" id="RU004508"/>
    </source>
</evidence>
<dbReference type="HOGENOM" id="CLU_033332_7_2_5"/>
<dbReference type="KEGG" id="sfd:USDA257_c32340"/>
<protein>
    <submittedName>
        <fullName evidence="5">Spore coat polysaccharide biosynthesis protein SpsC</fullName>
    </submittedName>
</protein>
<comment type="similarity">
    <text evidence="1 4">Belongs to the DegT/DnrJ/EryC1 family.</text>
</comment>
<dbReference type="GO" id="GO:0030170">
    <property type="term" value="F:pyridoxal phosphate binding"/>
    <property type="evidence" value="ECO:0007669"/>
    <property type="project" value="TreeGrafter"/>
</dbReference>
<feature type="active site" description="Proton acceptor" evidence="2">
    <location>
        <position position="180"/>
    </location>
</feature>
<feature type="modified residue" description="N6-(pyridoxal phosphate)lysine" evidence="3">
    <location>
        <position position="180"/>
    </location>
</feature>
<dbReference type="EMBL" id="CP003563">
    <property type="protein sequence ID" value="AFL51802.1"/>
    <property type="molecule type" value="Genomic_DNA"/>
</dbReference>
<sequence>MGRWPIYDEEQIEDVVSVLRSGEVNAWTGPHVRNFEELYERFLGVKHAVAVANGTVALDLALYALGLRPGDEVIVTPRSFIASASTVPMAGGVAVFADVNRDSQNITVETISARLTPKTKGIIAVHLAGWPCDMPAIMAFARENGLWVIEDCAQAHGAELDGRPIGSFADIAVFSFCQDKIITTGGEGGLVAMNDDELWKKAWSRKDHGKSFDAVYNRKHPPGFRWLHESIGTNWRMTSIQAVLGSRQLLRLEQWRSIRTHNAAILANAAKEIDALRTPLPPRGARHAWYRFYTFLKPELLRPGWSRDRIVAEINSAGVACFSGSCSEIYLEKAFVGLNMGPVERLPNARELGETSLAFLVDPALDTAAVGRAAQVLREVMASASSTRSVPWNVIVSQEEQQPRN</sequence>
<dbReference type="InterPro" id="IPR015424">
    <property type="entry name" value="PyrdxlP-dep_Trfase"/>
</dbReference>
<dbReference type="InterPro" id="IPR015421">
    <property type="entry name" value="PyrdxlP-dep_Trfase_major"/>
</dbReference>
<reference evidence="5 6" key="1">
    <citation type="journal article" date="2012" name="J. Bacteriol.">
        <title>Complete genome sequence of the broad-host-range strain Sinorhizobium fredii USDA257.</title>
        <authorList>
            <person name="Schuldes J."/>
            <person name="Rodriguez Orbegoso M."/>
            <person name="Schmeisser C."/>
            <person name="Krishnan H.B."/>
            <person name="Daniel R."/>
            <person name="Streit W.R."/>
        </authorList>
    </citation>
    <scope>NUCLEOTIDE SEQUENCE [LARGE SCALE GENOMIC DNA]</scope>
    <source>
        <strain evidence="5 6">USDA 257</strain>
    </source>
</reference>
<accession>I3X7E6</accession>
<dbReference type="PIRSF" id="PIRSF000390">
    <property type="entry name" value="PLP_StrS"/>
    <property type="match status" value="1"/>
</dbReference>
<dbReference type="eggNOG" id="COG0399">
    <property type="taxonomic scope" value="Bacteria"/>
</dbReference>
<dbReference type="CDD" id="cd00616">
    <property type="entry name" value="AHBA_syn"/>
    <property type="match status" value="1"/>
</dbReference>
<name>I3X7E6_SINF2</name>
<dbReference type="PANTHER" id="PTHR30244">
    <property type="entry name" value="TRANSAMINASE"/>
    <property type="match status" value="1"/>
</dbReference>
<dbReference type="GO" id="GO:0008483">
    <property type="term" value="F:transaminase activity"/>
    <property type="evidence" value="ECO:0007669"/>
    <property type="project" value="TreeGrafter"/>
</dbReference>
<evidence type="ECO:0000256" key="1">
    <source>
        <dbReference type="ARBA" id="ARBA00037999"/>
    </source>
</evidence>
<dbReference type="SUPFAM" id="SSF53383">
    <property type="entry name" value="PLP-dependent transferases"/>
    <property type="match status" value="1"/>
</dbReference>
<evidence type="ECO:0000256" key="3">
    <source>
        <dbReference type="PIRSR" id="PIRSR000390-2"/>
    </source>
</evidence>